<accession>A0A7Y4M0K3</accession>
<dbReference type="InterPro" id="IPR009683">
    <property type="entry name" value="Extensin-like_C"/>
</dbReference>
<evidence type="ECO:0000313" key="3">
    <source>
        <dbReference type="EMBL" id="NOJ45419.1"/>
    </source>
</evidence>
<dbReference type="Pfam" id="PF06904">
    <property type="entry name" value="Extensin-like_C"/>
    <property type="match status" value="1"/>
</dbReference>
<dbReference type="RefSeq" id="WP_171708284.1">
    <property type="nucleotide sequence ID" value="NZ_JAAVLW010000001.1"/>
</dbReference>
<dbReference type="AlphaFoldDB" id="A0A7Y4M0K3"/>
<evidence type="ECO:0000256" key="1">
    <source>
        <dbReference type="SAM" id="MobiDB-lite"/>
    </source>
</evidence>
<protein>
    <submittedName>
        <fullName evidence="3">Extensin family protein</fullName>
    </submittedName>
</protein>
<dbReference type="Proteomes" id="UP000528734">
    <property type="component" value="Unassembled WGS sequence"/>
</dbReference>
<feature type="region of interest" description="Disordered" evidence="1">
    <location>
        <begin position="309"/>
        <end position="386"/>
    </location>
</feature>
<organism evidence="3 4">
    <name type="scientific">Bradyrhizobium archetypum</name>
    <dbReference type="NCBI Taxonomy" id="2721160"/>
    <lineage>
        <taxon>Bacteria</taxon>
        <taxon>Pseudomonadati</taxon>
        <taxon>Pseudomonadota</taxon>
        <taxon>Alphaproteobacteria</taxon>
        <taxon>Hyphomicrobiales</taxon>
        <taxon>Nitrobacteraceae</taxon>
        <taxon>Bradyrhizobium</taxon>
    </lineage>
</organism>
<dbReference type="EMBL" id="JAAVLW010000001">
    <property type="protein sequence ID" value="NOJ45419.1"/>
    <property type="molecule type" value="Genomic_DNA"/>
</dbReference>
<name>A0A7Y4M0K3_9BRAD</name>
<reference evidence="3 4" key="1">
    <citation type="submission" date="2020-03" db="EMBL/GenBank/DDBJ databases">
        <title>Bradyrhizobium diversity isolated from nodules of Muelleranthus trifoliolatus.</title>
        <authorList>
            <person name="Klepa M."/>
            <person name="Helene L."/>
            <person name="Hungria M."/>
        </authorList>
    </citation>
    <scope>NUCLEOTIDE SEQUENCE [LARGE SCALE GENOMIC DNA]</scope>
    <source>
        <strain evidence="3 4">WSM 1744</strain>
    </source>
</reference>
<proteinExistence type="predicted"/>
<evidence type="ECO:0000259" key="2">
    <source>
        <dbReference type="Pfam" id="PF06904"/>
    </source>
</evidence>
<feature type="domain" description="Extensin-like C-terminal" evidence="2">
    <location>
        <begin position="119"/>
        <end position="295"/>
    </location>
</feature>
<feature type="region of interest" description="Disordered" evidence="1">
    <location>
        <begin position="45"/>
        <end position="118"/>
    </location>
</feature>
<sequence>MNFTAQKAIRKWPSGAFGRIAAAMVTVAAAAILIGMPVEPAAAAKASRASPWADLFRQSQPRAREKVRRAAVPLPKPRPAEAPSAKPEKPAEKEQAAPRNGKPDEQAAPAPQPTPQPSACRLALTDEVAIAPSIPDIHGANGCGGEDLVRLEAIVLPDKRRVSVKPAAILRCPMASAVADWIRNDIAPLAERLGSTISDLDNFDSFECRGRNRIAGAKLSEHGRANALDVRGFKLTDAPMISLTDRTVPRELRETVLRSACARFSTVLGPGSDWYHEDHIHLDLMERRGNYRICQWDVWDPLPQKAPLLPAERPEEAPPREVAAKPEDVKAERKQDAAKSEAAKSEAFKAHEAEPEAEKSNADKEEAEPPREQKPAKKKRRQNRRS</sequence>
<feature type="compositionally biased region" description="Basic and acidic residues" evidence="1">
    <location>
        <begin position="312"/>
        <end position="375"/>
    </location>
</feature>
<feature type="compositionally biased region" description="Basic residues" evidence="1">
    <location>
        <begin position="376"/>
        <end position="386"/>
    </location>
</feature>
<gene>
    <name evidence="3" type="ORF">HCN50_03990</name>
</gene>
<comment type="caution">
    <text evidence="3">The sequence shown here is derived from an EMBL/GenBank/DDBJ whole genome shotgun (WGS) entry which is preliminary data.</text>
</comment>
<feature type="compositionally biased region" description="Basic and acidic residues" evidence="1">
    <location>
        <begin position="86"/>
        <end position="105"/>
    </location>
</feature>
<evidence type="ECO:0000313" key="4">
    <source>
        <dbReference type="Proteomes" id="UP000528734"/>
    </source>
</evidence>
<keyword evidence="4" id="KW-1185">Reference proteome</keyword>